<organism evidence="1 2">
    <name type="scientific">Puccinia striiformis f. sp. tritici</name>
    <dbReference type="NCBI Taxonomy" id="168172"/>
    <lineage>
        <taxon>Eukaryota</taxon>
        <taxon>Fungi</taxon>
        <taxon>Dikarya</taxon>
        <taxon>Basidiomycota</taxon>
        <taxon>Pucciniomycotina</taxon>
        <taxon>Pucciniomycetes</taxon>
        <taxon>Pucciniales</taxon>
        <taxon>Pucciniaceae</taxon>
        <taxon>Puccinia</taxon>
    </lineage>
</organism>
<protein>
    <submittedName>
        <fullName evidence="1">Uncharacterized protein</fullName>
    </submittedName>
</protein>
<proteinExistence type="predicted"/>
<name>A0ACC0EPV8_9BASI</name>
<reference evidence="2" key="2">
    <citation type="journal article" date="2018" name="Mol. Plant Microbe Interact.">
        <title>Genome sequence resources for the wheat stripe rust pathogen (Puccinia striiformis f. sp. tritici) and the barley stripe rust pathogen (Puccinia striiformis f. sp. hordei).</title>
        <authorList>
            <person name="Xia C."/>
            <person name="Wang M."/>
            <person name="Yin C."/>
            <person name="Cornejo O.E."/>
            <person name="Hulbert S.H."/>
            <person name="Chen X."/>
        </authorList>
    </citation>
    <scope>NUCLEOTIDE SEQUENCE [LARGE SCALE GENOMIC DNA]</scope>
    <source>
        <strain evidence="2">93-210</strain>
    </source>
</reference>
<keyword evidence="2" id="KW-1185">Reference proteome</keyword>
<accession>A0ACC0EPV8</accession>
<dbReference type="Proteomes" id="UP001060170">
    <property type="component" value="Chromosome 3"/>
</dbReference>
<dbReference type="EMBL" id="CM045867">
    <property type="protein sequence ID" value="KAI7958706.1"/>
    <property type="molecule type" value="Genomic_DNA"/>
</dbReference>
<evidence type="ECO:0000313" key="1">
    <source>
        <dbReference type="EMBL" id="KAI7958706.1"/>
    </source>
</evidence>
<reference evidence="2" key="1">
    <citation type="journal article" date="2018" name="BMC Genomics">
        <title>Genomic insights into host adaptation between the wheat stripe rust pathogen (Puccinia striiformis f. sp. tritici) and the barley stripe rust pathogen (Puccinia striiformis f. sp. hordei).</title>
        <authorList>
            <person name="Xia C."/>
            <person name="Wang M."/>
            <person name="Yin C."/>
            <person name="Cornejo O.E."/>
            <person name="Hulbert S.H."/>
            <person name="Chen X."/>
        </authorList>
    </citation>
    <scope>NUCLEOTIDE SEQUENCE [LARGE SCALE GENOMIC DNA]</scope>
    <source>
        <strain evidence="2">93-210</strain>
    </source>
</reference>
<comment type="caution">
    <text evidence="1">The sequence shown here is derived from an EMBL/GenBank/DDBJ whole genome shotgun (WGS) entry which is preliminary data.</text>
</comment>
<gene>
    <name evidence="1" type="ORF">MJO28_002497</name>
</gene>
<sequence length="860" mass="96175">MPAVQDFDRIHELPTPESFITTPKRDTTKSKRVRLVIITSSDEEDDDEEVRNVIVNPDRHPARQPFPPQPKTLHQLEPASQSEPLPQSEQASEPETLHQSEPAPQPEPLPQSEQAPQTETLHQSEPAPQPKPLPQSEPLPPPPSLPNYPQRVWAENPNKLTISKIKEVLQLFKVKWRSGDKKAEFVGHYKALAQKQQEIWRVYKEAVAKQPTTDPTRLPTRPIPDALPEPTTDALSEPTNEIPVNIPVTRSKTKNGNNGATIPTRGASPRRTGSVELLGTLIHLDNDSTAVVPEIPNLDDNDSIPEVPTIPDLINLLPRGRTAEGTDSLQPPSHNRRTPLPNEQLETPLPTRRLAEWAAGVDNAMHETRDPPTHTDRTRDTPNHTNKTRDTPTHTNRFENPDVLTAALLNVLVGTMMTIANGVTSISSSLQGTPTTPRRGEANFSTPRRTHRAATRGTTSQQRSRAAPMDEDTVSSYEDALAADDDDEAHIRQESAATPLAKVRNTEIAAAVRKHCSGLIGVTPREPLPPPATEAERMEWIDTLDQHSDANASDADSKVDNANPTQEADDADPLQEARMDIDVPNDNVSQQDHMEVDPQRRAGPYHPGLTREALQIMRRQMRRARIDLFRPDLSAPLSLPSNRLLWDLAIKLFVRLVLINEYPGITPDICNESMARTMIHKHVEGALMRRYRKQRKTAEEQAAIAKATRKQTRRATLREWRLGTLVPEGALIQLMPIVECCCSDDETDDEAEEPLDPRQKVCVVLAMPWRHPRITDLMNQLDHIRLQAADQTNINSNAPPARVRRRSANANVSTIQPPAGLPIGVYNPTWMQTRPIQDRMDLKTTLYPVVHNFIEVLKSI</sequence>
<reference evidence="1 2" key="3">
    <citation type="journal article" date="2022" name="Microbiol. Spectr.">
        <title>Folding features and dynamics of 3D genome architecture in plant fungal pathogens.</title>
        <authorList>
            <person name="Xia C."/>
        </authorList>
    </citation>
    <scope>NUCLEOTIDE SEQUENCE [LARGE SCALE GENOMIC DNA]</scope>
    <source>
        <strain evidence="1 2">93-210</strain>
    </source>
</reference>
<evidence type="ECO:0000313" key="2">
    <source>
        <dbReference type="Proteomes" id="UP001060170"/>
    </source>
</evidence>